<keyword evidence="2" id="KW-0378">Hydrolase</keyword>
<dbReference type="AlphaFoldDB" id="A0A4R0P162"/>
<accession>A0A4R0P162</accession>
<dbReference type="PANTHER" id="PTHR47619:SF1">
    <property type="entry name" value="EXODEOXYRIBONUCLEASE WALJ"/>
    <property type="match status" value="1"/>
</dbReference>
<dbReference type="Gene3D" id="3.60.15.10">
    <property type="entry name" value="Ribonuclease Z/Hydroxyacylglutathione hydrolase-like"/>
    <property type="match status" value="1"/>
</dbReference>
<keyword evidence="3" id="KW-1185">Reference proteome</keyword>
<gene>
    <name evidence="2" type="ORF">EZ449_09050</name>
</gene>
<dbReference type="InterPro" id="IPR036866">
    <property type="entry name" value="RibonucZ/Hydroxyglut_hydro"/>
</dbReference>
<comment type="caution">
    <text evidence="2">The sequence shown here is derived from an EMBL/GenBank/DDBJ whole genome shotgun (WGS) entry which is preliminary data.</text>
</comment>
<dbReference type="EMBL" id="SJSN01000006">
    <property type="protein sequence ID" value="TCD10485.1"/>
    <property type="molecule type" value="Genomic_DNA"/>
</dbReference>
<evidence type="ECO:0000313" key="3">
    <source>
        <dbReference type="Proteomes" id="UP000291485"/>
    </source>
</evidence>
<dbReference type="OrthoDB" id="9781189at2"/>
<dbReference type="SMART" id="SM00849">
    <property type="entry name" value="Lactamase_B"/>
    <property type="match status" value="1"/>
</dbReference>
<dbReference type="SUPFAM" id="SSF56281">
    <property type="entry name" value="Metallo-hydrolase/oxidoreductase"/>
    <property type="match status" value="1"/>
</dbReference>
<feature type="domain" description="Metallo-beta-lactamase" evidence="1">
    <location>
        <begin position="13"/>
        <end position="190"/>
    </location>
</feature>
<sequence>MGLYFTSINSGSNGNCYYVGNENEAILVDVGLTCKEVENRMLRLGLSVKKIKAIFISHEHSDHIKGLSVFAKKHKLPVYISSLTLKSSKLLLDEQNTFSLTHSQKIKIGNLNISAFSKFHDAADPYSFTVECNDVRVGVFTDIGSVCDRLISHFKNCHAAFLEANYCADMLANGSYPYFLKRRITSGYGHLSNTQALALFQSHKPEYMTHLLLSHLSKDNNDPILVESLFKNVAGNTIVKVASRYGESEVYYVSQDQTSTHAYSFDPSLHQPEQLNLF</sequence>
<evidence type="ECO:0000259" key="1">
    <source>
        <dbReference type="SMART" id="SM00849"/>
    </source>
</evidence>
<dbReference type="InterPro" id="IPR001279">
    <property type="entry name" value="Metallo-B-lactamas"/>
</dbReference>
<dbReference type="RefSeq" id="WP_131557880.1">
    <property type="nucleotide sequence ID" value="NZ_SJSN01000006.1"/>
</dbReference>
<protein>
    <submittedName>
        <fullName evidence="2">MBL fold metallo-hydrolase</fullName>
    </submittedName>
</protein>
<dbReference type="PANTHER" id="PTHR47619">
    <property type="entry name" value="METALLO-HYDROLASE YYCJ-RELATED"/>
    <property type="match status" value="1"/>
</dbReference>
<dbReference type="GO" id="GO:0016787">
    <property type="term" value="F:hydrolase activity"/>
    <property type="evidence" value="ECO:0007669"/>
    <property type="project" value="UniProtKB-KW"/>
</dbReference>
<name>A0A4R0P162_9SPHI</name>
<evidence type="ECO:0000313" key="2">
    <source>
        <dbReference type="EMBL" id="TCD10485.1"/>
    </source>
</evidence>
<dbReference type="Pfam" id="PF00753">
    <property type="entry name" value="Lactamase_B"/>
    <property type="match status" value="1"/>
</dbReference>
<reference evidence="2 3" key="1">
    <citation type="submission" date="2019-02" db="EMBL/GenBank/DDBJ databases">
        <title>Pedobacter sp. RP-3-11 sp. nov., isolated from Arctic soil.</title>
        <authorList>
            <person name="Dahal R.H."/>
        </authorList>
    </citation>
    <scope>NUCLEOTIDE SEQUENCE [LARGE SCALE GENOMIC DNA]</scope>
    <source>
        <strain evidence="2 3">RP-3-11</strain>
    </source>
</reference>
<dbReference type="Proteomes" id="UP000291485">
    <property type="component" value="Unassembled WGS sequence"/>
</dbReference>
<dbReference type="InterPro" id="IPR052533">
    <property type="entry name" value="WalJ/YycJ-like"/>
</dbReference>
<proteinExistence type="predicted"/>
<organism evidence="2 3">
    <name type="scientific">Pedobacter frigidisoli</name>
    <dbReference type="NCBI Taxonomy" id="2530455"/>
    <lineage>
        <taxon>Bacteria</taxon>
        <taxon>Pseudomonadati</taxon>
        <taxon>Bacteroidota</taxon>
        <taxon>Sphingobacteriia</taxon>
        <taxon>Sphingobacteriales</taxon>
        <taxon>Sphingobacteriaceae</taxon>
        <taxon>Pedobacter</taxon>
    </lineage>
</organism>